<feature type="compositionally biased region" description="Basic and acidic residues" evidence="1">
    <location>
        <begin position="55"/>
        <end position="65"/>
    </location>
</feature>
<accession>A0A5E8A6K8</accession>
<evidence type="ECO:0000313" key="2">
    <source>
        <dbReference type="EMBL" id="VVT26608.1"/>
    </source>
</evidence>
<evidence type="ECO:0000313" key="3">
    <source>
        <dbReference type="Proteomes" id="UP000326857"/>
    </source>
</evidence>
<protein>
    <submittedName>
        <fullName evidence="2">Uncharacterized protein</fullName>
    </submittedName>
</protein>
<reference evidence="2 3" key="1">
    <citation type="submission" date="2019-09" db="EMBL/GenBank/DDBJ databases">
        <authorList>
            <person name="Dittami M. S."/>
        </authorList>
    </citation>
    <scope>NUCLEOTIDE SEQUENCE [LARGE SCALE GENOMIC DNA]</scope>
    <source>
        <strain evidence="2">SPHINGO391</strain>
    </source>
</reference>
<feature type="compositionally biased region" description="Basic and acidic residues" evidence="1">
    <location>
        <begin position="1"/>
        <end position="27"/>
    </location>
</feature>
<dbReference type="Proteomes" id="UP000326857">
    <property type="component" value="Unassembled WGS sequence"/>
</dbReference>
<evidence type="ECO:0000256" key="1">
    <source>
        <dbReference type="SAM" id="MobiDB-lite"/>
    </source>
</evidence>
<dbReference type="EMBL" id="CABVLI010000044">
    <property type="protein sequence ID" value="VVT26608.1"/>
    <property type="molecule type" value="Genomic_DNA"/>
</dbReference>
<sequence>MRFDRDDQGIRGDARGERLRGGREFKARHVRDRARLRRLTPRHPDAPPVILTTSRHPDESQDPEPHSGSIVALDLGSSPG</sequence>
<proteinExistence type="predicted"/>
<feature type="compositionally biased region" description="Basic residues" evidence="1">
    <location>
        <begin position="28"/>
        <end position="41"/>
    </location>
</feature>
<feature type="region of interest" description="Disordered" evidence="1">
    <location>
        <begin position="1"/>
        <end position="80"/>
    </location>
</feature>
<organism evidence="2 3">
    <name type="scientific">Sphingomonas aurantiaca</name>
    <dbReference type="NCBI Taxonomy" id="185949"/>
    <lineage>
        <taxon>Bacteria</taxon>
        <taxon>Pseudomonadati</taxon>
        <taxon>Pseudomonadota</taxon>
        <taxon>Alphaproteobacteria</taxon>
        <taxon>Sphingomonadales</taxon>
        <taxon>Sphingomonadaceae</taxon>
        <taxon>Sphingomonas</taxon>
    </lineage>
</organism>
<gene>
    <name evidence="2" type="ORF">SPHINGO391_490184</name>
</gene>
<name>A0A5E8A6K8_9SPHN</name>
<dbReference type="AlphaFoldDB" id="A0A5E8A6K8"/>